<protein>
    <submittedName>
        <fullName evidence="2">Uncharacterized protein</fullName>
    </submittedName>
</protein>
<sequence length="127" mass="12634">DKSTQPATSPEPEQMSASDLAEPDQLTSPDLVLAQSDTTKTNTDPSAEMGLASAAVPQASGILVAEASVTVSPSAASTPAQAVLPSQRLPTTGNDFAPAPAPTSGPLSPPTAAPLNVKAEAFTPNAE</sequence>
<name>A0A162D5C4_9CRUS</name>
<keyword evidence="3" id="KW-1185">Reference proteome</keyword>
<organism evidence="2 3">
    <name type="scientific">Daphnia magna</name>
    <dbReference type="NCBI Taxonomy" id="35525"/>
    <lineage>
        <taxon>Eukaryota</taxon>
        <taxon>Metazoa</taxon>
        <taxon>Ecdysozoa</taxon>
        <taxon>Arthropoda</taxon>
        <taxon>Crustacea</taxon>
        <taxon>Branchiopoda</taxon>
        <taxon>Diplostraca</taxon>
        <taxon>Cladocera</taxon>
        <taxon>Anomopoda</taxon>
        <taxon>Daphniidae</taxon>
        <taxon>Daphnia</taxon>
    </lineage>
</organism>
<accession>A0A162D5C4</accession>
<feature type="region of interest" description="Disordered" evidence="1">
    <location>
        <begin position="73"/>
        <end position="114"/>
    </location>
</feature>
<evidence type="ECO:0000256" key="1">
    <source>
        <dbReference type="SAM" id="MobiDB-lite"/>
    </source>
</evidence>
<dbReference type="Proteomes" id="UP000076858">
    <property type="component" value="Unassembled WGS sequence"/>
</dbReference>
<evidence type="ECO:0000313" key="3">
    <source>
        <dbReference type="Proteomes" id="UP000076858"/>
    </source>
</evidence>
<proteinExistence type="predicted"/>
<feature type="compositionally biased region" description="Low complexity" evidence="1">
    <location>
        <begin position="73"/>
        <end position="83"/>
    </location>
</feature>
<feature type="compositionally biased region" description="Polar residues" evidence="1">
    <location>
        <begin position="35"/>
        <end position="45"/>
    </location>
</feature>
<feature type="non-terminal residue" evidence="2">
    <location>
        <position position="1"/>
    </location>
</feature>
<feature type="compositionally biased region" description="Pro residues" evidence="1">
    <location>
        <begin position="99"/>
        <end position="112"/>
    </location>
</feature>
<comment type="caution">
    <text evidence="2">The sequence shown here is derived from an EMBL/GenBank/DDBJ whole genome shotgun (WGS) entry which is preliminary data.</text>
</comment>
<gene>
    <name evidence="2" type="ORF">APZ42_005268</name>
</gene>
<feature type="region of interest" description="Disordered" evidence="1">
    <location>
        <begin position="1"/>
        <end position="48"/>
    </location>
</feature>
<evidence type="ECO:0000313" key="2">
    <source>
        <dbReference type="EMBL" id="KZR99044.1"/>
    </source>
</evidence>
<dbReference type="EMBL" id="LRGB01014911">
    <property type="protein sequence ID" value="KZR99044.1"/>
    <property type="molecule type" value="Genomic_DNA"/>
</dbReference>
<dbReference type="AlphaFoldDB" id="A0A162D5C4"/>
<feature type="non-terminal residue" evidence="2">
    <location>
        <position position="127"/>
    </location>
</feature>
<reference evidence="2 3" key="1">
    <citation type="submission" date="2016-03" db="EMBL/GenBank/DDBJ databases">
        <title>EvidentialGene: Evidence-directed Construction of Genes on Genomes.</title>
        <authorList>
            <person name="Gilbert D.G."/>
            <person name="Choi J.-H."/>
            <person name="Mockaitis K."/>
            <person name="Colbourne J."/>
            <person name="Pfrender M."/>
        </authorList>
    </citation>
    <scope>NUCLEOTIDE SEQUENCE [LARGE SCALE GENOMIC DNA]</scope>
    <source>
        <strain evidence="2 3">Xinb3</strain>
        <tissue evidence="2">Complete organism</tissue>
    </source>
</reference>